<reference evidence="3" key="1">
    <citation type="submission" date="2018-11" db="EMBL/GenBank/DDBJ databases">
        <authorList>
            <person name="Alioto T."/>
            <person name="Alioto T."/>
        </authorList>
    </citation>
    <scope>NUCLEOTIDE SEQUENCE</scope>
</reference>
<feature type="compositionally biased region" description="Low complexity" evidence="1">
    <location>
        <begin position="308"/>
        <end position="365"/>
    </location>
</feature>
<keyword evidence="4" id="KW-1185">Reference proteome</keyword>
<dbReference type="AlphaFoldDB" id="A0A8B6FGB0"/>
<gene>
    <name evidence="3" type="ORF">MGAL_10B066602</name>
</gene>
<accession>A0A8B6FGB0</accession>
<dbReference type="Proteomes" id="UP000596742">
    <property type="component" value="Unassembled WGS sequence"/>
</dbReference>
<feature type="region of interest" description="Disordered" evidence="1">
    <location>
        <begin position="308"/>
        <end position="368"/>
    </location>
</feature>
<feature type="region of interest" description="Disordered" evidence="1">
    <location>
        <begin position="254"/>
        <end position="275"/>
    </location>
</feature>
<comment type="caution">
    <text evidence="3">The sequence shown here is derived from an EMBL/GenBank/DDBJ whole genome shotgun (WGS) entry which is preliminary data.</text>
</comment>
<sequence length="518" mass="56699">MHVDTSIRNICIALIYVIIFLMYSSTSDATCSLPQDLINTAWEYNYTNVKDNTEQSTTLNFATTTLQSSAINLDAKGTTIDDWTCINSLGISDTEAVVVFKSDNSFSDGPFAGSQWLYLCMKLTKVTTDLYYFYLLSDTFTGVSPDERVFASSEGNPPNNNDPVCSTFCQYTESPNIRTLQKPGTHDALPNDASLCKPCGSSCKVATTEMTPKETTQKTTIPPTSSEIDTTIEITFKETTQITSKPTTSTKVNTITTTKQSTETTPVTSQPTTSTEIDTIATKQSTETTPVTSHPTTATEVKTITPVQSTETTQITTIHSTEQSTEIESFTDMTSTDTTKKTTIPTTSTEFETTTEVETTTKSPEITLPPISTAMETSTETTTKETKQTTTTYSTAVALETTHLTSIPSISKDTDTTTDLKIATTNLKVETTLETLVTDTELLKRYSGPIIVGGLAIFGFVLVIIVFILLKGRSMIGTERITNNKDQELCGVIPETCYIYKGKDCGFQKIAIQHWDNH</sequence>
<evidence type="ECO:0000256" key="1">
    <source>
        <dbReference type="SAM" id="MobiDB-lite"/>
    </source>
</evidence>
<evidence type="ECO:0000256" key="2">
    <source>
        <dbReference type="SAM" id="Phobius"/>
    </source>
</evidence>
<feature type="transmembrane region" description="Helical" evidence="2">
    <location>
        <begin position="7"/>
        <end position="25"/>
    </location>
</feature>
<organism evidence="3 4">
    <name type="scientific">Mytilus galloprovincialis</name>
    <name type="common">Mediterranean mussel</name>
    <dbReference type="NCBI Taxonomy" id="29158"/>
    <lineage>
        <taxon>Eukaryota</taxon>
        <taxon>Metazoa</taxon>
        <taxon>Spiralia</taxon>
        <taxon>Lophotrochozoa</taxon>
        <taxon>Mollusca</taxon>
        <taxon>Bivalvia</taxon>
        <taxon>Autobranchia</taxon>
        <taxon>Pteriomorphia</taxon>
        <taxon>Mytilida</taxon>
        <taxon>Mytiloidea</taxon>
        <taxon>Mytilidae</taxon>
        <taxon>Mytilinae</taxon>
        <taxon>Mytilus</taxon>
    </lineage>
</organism>
<protein>
    <submittedName>
        <fullName evidence="3">Uncharacterized protein</fullName>
    </submittedName>
</protein>
<name>A0A8B6FGB0_MYTGA</name>
<keyword evidence="2" id="KW-0812">Transmembrane</keyword>
<evidence type="ECO:0000313" key="3">
    <source>
        <dbReference type="EMBL" id="VDI49729.1"/>
    </source>
</evidence>
<feature type="transmembrane region" description="Helical" evidence="2">
    <location>
        <begin position="450"/>
        <end position="470"/>
    </location>
</feature>
<proteinExistence type="predicted"/>
<keyword evidence="2" id="KW-0472">Membrane</keyword>
<evidence type="ECO:0000313" key="4">
    <source>
        <dbReference type="Proteomes" id="UP000596742"/>
    </source>
</evidence>
<dbReference type="EMBL" id="UYJE01006867">
    <property type="protein sequence ID" value="VDI49729.1"/>
    <property type="molecule type" value="Genomic_DNA"/>
</dbReference>
<keyword evidence="2" id="KW-1133">Transmembrane helix</keyword>